<proteinExistence type="predicted"/>
<gene>
    <name evidence="2" type="ORF">Enr17x_32450</name>
</gene>
<dbReference type="EMBL" id="CP037452">
    <property type="protein sequence ID" value="QDV51191.1"/>
    <property type="molecule type" value="Genomic_DNA"/>
</dbReference>
<sequence>MKQIPQVVAITILFGLISSSLRAEVKRFEITSREPFASGQAFGEVGAYERIIGRVYFELDPELPQNQNVIDLKLAPRNECGCVELSADLIILAPQDLSKGNGALLYGVNNRGNLNALRLLNYASGSNDPKEKKHAGDGFLMRHGFTVVWSGWDGELLPGNNRKRLYPPPITKKITGKVRCEIVPSSDTRRSVVNWANHGSYRPTPEGLKTATLTHRLLASHPRVPVPRSQWKLHISDVESDSSTQLPKVELEYPEGLKKLHIYELIYEAQDPVVMGTSFTSVRDLVSALKYGTGKDNPLLVDGQPLIQRAHSIGVSQSGRFLREMVYWGFNEDEEGQKVFDGIIPHVSGSGMGSFNHRFAQPTRHAGQHDHHDYPPDRFPFAYSTMTDPLSGLTEGILKRSEASGTAPLVMHTQSSSEYWNRSGSLTHTDPLGKTDVEIPENVRLYIFGGTQHGPSRFTTSIGDGQTAPNPADYKPFVRALLLSLDRWAKDGTEPPSSVYPKISEGTLVSWTQNATGFPQIPGIRYPGVIQQPSFLDFGPRWHTQRIVDHQPPIPRGDYRVLVPRSGPDGNDLGCLSAPEVAVPVATYTSWRLRNENGPAANQLYSLSGSYIPFPITKADREKNGDSRQSVETCYGTIDNYLNQLAAQCREYEKAGYLLKEDTERTLQTQRKRVAPLFARFNPNANITQPE</sequence>
<dbReference type="KEGG" id="gfm:Enr17x_32450"/>
<feature type="domain" description="Alpha/beta hydrolase" evidence="1">
    <location>
        <begin position="275"/>
        <end position="667"/>
    </location>
</feature>
<evidence type="ECO:0000313" key="2">
    <source>
        <dbReference type="EMBL" id="QDV51191.1"/>
    </source>
</evidence>
<dbReference type="Pfam" id="PF20091">
    <property type="entry name" value="Abhydrolase_10"/>
    <property type="match status" value="1"/>
</dbReference>
<protein>
    <recommendedName>
        <fullName evidence="1">Alpha/beta hydrolase domain-containing protein</fullName>
    </recommendedName>
</protein>
<name>A0A518IDL2_9PLAN</name>
<dbReference type="Proteomes" id="UP000318313">
    <property type="component" value="Chromosome"/>
</dbReference>
<organism evidence="2 3">
    <name type="scientific">Gimesia fumaroli</name>
    <dbReference type="NCBI Taxonomy" id="2527976"/>
    <lineage>
        <taxon>Bacteria</taxon>
        <taxon>Pseudomonadati</taxon>
        <taxon>Planctomycetota</taxon>
        <taxon>Planctomycetia</taxon>
        <taxon>Planctomycetales</taxon>
        <taxon>Planctomycetaceae</taxon>
        <taxon>Gimesia</taxon>
    </lineage>
</organism>
<dbReference type="RefSeq" id="WP_145310236.1">
    <property type="nucleotide sequence ID" value="NZ_CP037452.1"/>
</dbReference>
<evidence type="ECO:0000259" key="1">
    <source>
        <dbReference type="Pfam" id="PF20091"/>
    </source>
</evidence>
<dbReference type="InterPro" id="IPR045394">
    <property type="entry name" value="Abhydrolase_dom"/>
</dbReference>
<reference evidence="2 3" key="1">
    <citation type="submission" date="2019-03" db="EMBL/GenBank/DDBJ databases">
        <title>Deep-cultivation of Planctomycetes and their phenomic and genomic characterization uncovers novel biology.</title>
        <authorList>
            <person name="Wiegand S."/>
            <person name="Jogler M."/>
            <person name="Boedeker C."/>
            <person name="Pinto D."/>
            <person name="Vollmers J."/>
            <person name="Rivas-Marin E."/>
            <person name="Kohn T."/>
            <person name="Peeters S.H."/>
            <person name="Heuer A."/>
            <person name="Rast P."/>
            <person name="Oberbeckmann S."/>
            <person name="Bunk B."/>
            <person name="Jeske O."/>
            <person name="Meyerdierks A."/>
            <person name="Storesund J.E."/>
            <person name="Kallscheuer N."/>
            <person name="Luecker S."/>
            <person name="Lage O.M."/>
            <person name="Pohl T."/>
            <person name="Merkel B.J."/>
            <person name="Hornburger P."/>
            <person name="Mueller R.-W."/>
            <person name="Bruemmer F."/>
            <person name="Labrenz M."/>
            <person name="Spormann A.M."/>
            <person name="Op den Camp H."/>
            <person name="Overmann J."/>
            <person name="Amann R."/>
            <person name="Jetten M.S.M."/>
            <person name="Mascher T."/>
            <person name="Medema M.H."/>
            <person name="Devos D.P."/>
            <person name="Kaster A.-K."/>
            <person name="Ovreas L."/>
            <person name="Rohde M."/>
            <person name="Galperin M.Y."/>
            <person name="Jogler C."/>
        </authorList>
    </citation>
    <scope>NUCLEOTIDE SEQUENCE [LARGE SCALE GENOMIC DNA]</scope>
    <source>
        <strain evidence="2 3">Enr17</strain>
    </source>
</reference>
<keyword evidence="3" id="KW-1185">Reference proteome</keyword>
<dbReference type="AlphaFoldDB" id="A0A518IDL2"/>
<dbReference type="OrthoDB" id="222879at2"/>
<evidence type="ECO:0000313" key="3">
    <source>
        <dbReference type="Proteomes" id="UP000318313"/>
    </source>
</evidence>
<accession>A0A518IDL2</accession>